<dbReference type="Gene3D" id="3.40.190.10">
    <property type="entry name" value="Periplasmic binding protein-like II"/>
    <property type="match status" value="2"/>
</dbReference>
<evidence type="ECO:0000256" key="1">
    <source>
        <dbReference type="ARBA" id="ARBA00008520"/>
    </source>
</evidence>
<protein>
    <submittedName>
        <fullName evidence="5">Fe(3+) ABC transporter substrate-binding protein</fullName>
    </submittedName>
</protein>
<dbReference type="Proteomes" id="UP000539372">
    <property type="component" value="Unassembled WGS sequence"/>
</dbReference>
<accession>A0A7Y0HFK0</accession>
<gene>
    <name evidence="5" type="ORF">HH303_09310</name>
</gene>
<proteinExistence type="inferred from homology"/>
<dbReference type="SUPFAM" id="SSF53850">
    <property type="entry name" value="Periplasmic binding protein-like II"/>
    <property type="match status" value="1"/>
</dbReference>
<name>A0A7Y0HFK0_9PROT</name>
<keyword evidence="3" id="KW-0408">Iron</keyword>
<dbReference type="PANTHER" id="PTHR30006:SF15">
    <property type="entry name" value="IRON-UTILIZATION PERIPLASMIC PROTEIN"/>
    <property type="match status" value="1"/>
</dbReference>
<sequence>MTALSFRLLAAAVVSVGSLASGPALADGELNIYSHRQPFLIEPFIKKYEEETGTRVNIVFAEKGLVQRLQAEGEQSPADVILTVDIARLSEYADADLLAPTESEILEADIPEHLRDPQNRWFAFAKRTRVIAVAKDMPEAERPKRYEDLADPVWKGRICTRPGSHVYNRALTASMIAAHGVDGATEWAQGLVDNLARKPQGNDRAQAKAIYEGQCDVAIMNNYYYGKMLTSEDPAQHDWAAAIDIIFPNQGEGDRGAHINVSGGGIAIHSKNKDEARRFLEFLTEPEAQRLYADVNFEYPVNPAVGPSDELKSWGEFREDTLPIARIAELAPDAQKVIDTVGW</sequence>
<feature type="binding site" evidence="3">
    <location>
        <position position="224"/>
    </location>
    <ligand>
        <name>Fe cation</name>
        <dbReference type="ChEBI" id="CHEBI:24875"/>
    </ligand>
</feature>
<evidence type="ECO:0000256" key="3">
    <source>
        <dbReference type="PIRSR" id="PIRSR002825-1"/>
    </source>
</evidence>
<dbReference type="EMBL" id="JABBNT010000002">
    <property type="protein sequence ID" value="NMM44678.1"/>
    <property type="molecule type" value="Genomic_DNA"/>
</dbReference>
<dbReference type="GO" id="GO:0046872">
    <property type="term" value="F:metal ion binding"/>
    <property type="evidence" value="ECO:0007669"/>
    <property type="project" value="UniProtKB-KW"/>
</dbReference>
<feature type="signal peptide" evidence="4">
    <location>
        <begin position="1"/>
        <end position="26"/>
    </location>
</feature>
<dbReference type="PIRSF" id="PIRSF002825">
    <property type="entry name" value="CfbpA"/>
    <property type="match status" value="1"/>
</dbReference>
<dbReference type="InterPro" id="IPR026045">
    <property type="entry name" value="Ferric-bd"/>
</dbReference>
<dbReference type="GO" id="GO:0030288">
    <property type="term" value="C:outer membrane-bounded periplasmic space"/>
    <property type="evidence" value="ECO:0007669"/>
    <property type="project" value="TreeGrafter"/>
</dbReference>
<dbReference type="CDD" id="cd13542">
    <property type="entry name" value="PBP2_FutA1_ilke"/>
    <property type="match status" value="1"/>
</dbReference>
<keyword evidence="3" id="KW-0479">Metal-binding</keyword>
<evidence type="ECO:0000256" key="4">
    <source>
        <dbReference type="SAM" id="SignalP"/>
    </source>
</evidence>
<evidence type="ECO:0000313" key="5">
    <source>
        <dbReference type="EMBL" id="NMM44678.1"/>
    </source>
</evidence>
<dbReference type="RefSeq" id="WP_169625023.1">
    <property type="nucleotide sequence ID" value="NZ_JABBNT010000002.1"/>
</dbReference>
<organism evidence="5 6">
    <name type="scientific">Pacificispira spongiicola</name>
    <dbReference type="NCBI Taxonomy" id="2729598"/>
    <lineage>
        <taxon>Bacteria</taxon>
        <taxon>Pseudomonadati</taxon>
        <taxon>Pseudomonadota</taxon>
        <taxon>Alphaproteobacteria</taxon>
        <taxon>Rhodospirillales</taxon>
        <taxon>Rhodospirillaceae</taxon>
        <taxon>Pacificispira</taxon>
    </lineage>
</organism>
<evidence type="ECO:0000313" key="6">
    <source>
        <dbReference type="Proteomes" id="UP000539372"/>
    </source>
</evidence>
<dbReference type="Pfam" id="PF13343">
    <property type="entry name" value="SBP_bac_6"/>
    <property type="match status" value="1"/>
</dbReference>
<evidence type="ECO:0000256" key="2">
    <source>
        <dbReference type="ARBA" id="ARBA00022729"/>
    </source>
</evidence>
<feature type="chain" id="PRO_5031124167" evidence="4">
    <location>
        <begin position="27"/>
        <end position="343"/>
    </location>
</feature>
<dbReference type="PANTHER" id="PTHR30006">
    <property type="entry name" value="THIAMINE-BINDING PERIPLASMIC PROTEIN-RELATED"/>
    <property type="match status" value="1"/>
</dbReference>
<keyword evidence="6" id="KW-1185">Reference proteome</keyword>
<feature type="binding site" evidence="3">
    <location>
        <position position="223"/>
    </location>
    <ligand>
        <name>Fe cation</name>
        <dbReference type="ChEBI" id="CHEBI:24875"/>
    </ligand>
</feature>
<comment type="similarity">
    <text evidence="1">Belongs to the bacterial solute-binding protein 1 family.</text>
</comment>
<keyword evidence="2 4" id="KW-0732">Signal</keyword>
<reference evidence="5 6" key="1">
    <citation type="submission" date="2020-04" db="EMBL/GenBank/DDBJ databases">
        <title>Rhodospirillaceae bacterium KN72 isolated from deep sea.</title>
        <authorList>
            <person name="Zhang D.-C."/>
        </authorList>
    </citation>
    <scope>NUCLEOTIDE SEQUENCE [LARGE SCALE GENOMIC DNA]</scope>
    <source>
        <strain evidence="5 6">KN72</strain>
    </source>
</reference>
<dbReference type="AlphaFoldDB" id="A0A7Y0HFK0"/>
<comment type="caution">
    <text evidence="5">The sequence shown here is derived from an EMBL/GenBank/DDBJ whole genome shotgun (WGS) entry which is preliminary data.</text>
</comment>